<feature type="region of interest" description="Disordered" evidence="11">
    <location>
        <begin position="1160"/>
        <end position="1192"/>
    </location>
</feature>
<feature type="region of interest" description="Disordered" evidence="11">
    <location>
        <begin position="1197"/>
        <end position="1216"/>
    </location>
</feature>
<evidence type="ECO:0000256" key="7">
    <source>
        <dbReference type="ARBA" id="ARBA00023136"/>
    </source>
</evidence>
<feature type="chain" id="PRO_5004869589" evidence="12">
    <location>
        <begin position="28"/>
        <end position="2617"/>
    </location>
</feature>
<dbReference type="InterPro" id="IPR013098">
    <property type="entry name" value="Ig_I-set"/>
</dbReference>
<dbReference type="InterPro" id="IPR036179">
    <property type="entry name" value="Ig-like_dom_sf"/>
</dbReference>
<dbReference type="FunFam" id="2.60.40.10:FF:001306">
    <property type="entry name" value="Matrix remodeling associated 5"/>
    <property type="match status" value="1"/>
</dbReference>
<keyword evidence="6" id="KW-1133">Transmembrane helix</keyword>
<feature type="compositionally biased region" description="Polar residues" evidence="11">
    <location>
        <begin position="900"/>
        <end position="913"/>
    </location>
</feature>
<dbReference type="InterPro" id="IPR000483">
    <property type="entry name" value="Cys-rich_flank_reg_C"/>
</dbReference>
<dbReference type="PANTHER" id="PTHR45842:SF25">
    <property type="entry name" value="CARBOXYPEPTIDASE N SUBUNIT 2-LIKE"/>
    <property type="match status" value="1"/>
</dbReference>
<dbReference type="InParanoid" id="W5NE83"/>
<dbReference type="SMART" id="SM00409">
    <property type="entry name" value="IG"/>
    <property type="match status" value="12"/>
</dbReference>
<dbReference type="InterPro" id="IPR007110">
    <property type="entry name" value="Ig-like_dom"/>
</dbReference>
<feature type="compositionally biased region" description="Basic residues" evidence="11">
    <location>
        <begin position="887"/>
        <end position="898"/>
    </location>
</feature>
<keyword evidence="15" id="KW-1185">Reference proteome</keyword>
<proteinExistence type="predicted"/>
<name>W5NE83_LEPOC</name>
<dbReference type="FunFam" id="2.60.40.10:FF:001377">
    <property type="entry name" value="Matrix remodeling associated 5"/>
    <property type="match status" value="1"/>
</dbReference>
<feature type="domain" description="Ig-like" evidence="13">
    <location>
        <begin position="1939"/>
        <end position="2010"/>
    </location>
</feature>
<feature type="domain" description="Ig-like" evidence="13">
    <location>
        <begin position="2135"/>
        <end position="2223"/>
    </location>
</feature>
<dbReference type="InterPro" id="IPR003591">
    <property type="entry name" value="Leu-rich_rpt_typical-subtyp"/>
</dbReference>
<keyword evidence="4 12" id="KW-0732">Signal</keyword>
<dbReference type="SUPFAM" id="SSF52058">
    <property type="entry name" value="L domain-like"/>
    <property type="match status" value="1"/>
</dbReference>
<dbReference type="eggNOG" id="KOG0619">
    <property type="taxonomic scope" value="Eukaryota"/>
</dbReference>
<feature type="domain" description="Ig-like" evidence="13">
    <location>
        <begin position="2522"/>
        <end position="2615"/>
    </location>
</feature>
<dbReference type="Gene3D" id="2.60.40.10">
    <property type="entry name" value="Immunoglobulins"/>
    <property type="match status" value="12"/>
</dbReference>
<evidence type="ECO:0000256" key="12">
    <source>
        <dbReference type="SAM" id="SignalP"/>
    </source>
</evidence>
<evidence type="ECO:0000256" key="2">
    <source>
        <dbReference type="ARBA" id="ARBA00022614"/>
    </source>
</evidence>
<dbReference type="InterPro" id="IPR001611">
    <property type="entry name" value="Leu-rich_rpt"/>
</dbReference>
<feature type="compositionally biased region" description="Polar residues" evidence="11">
    <location>
        <begin position="717"/>
        <end position="728"/>
    </location>
</feature>
<dbReference type="GeneTree" id="ENSGT00940000159942"/>
<keyword evidence="8" id="KW-1015">Disulfide bond</keyword>
<dbReference type="GO" id="GO:0005886">
    <property type="term" value="C:plasma membrane"/>
    <property type="evidence" value="ECO:0000318"/>
    <property type="project" value="GO_Central"/>
</dbReference>
<evidence type="ECO:0000256" key="11">
    <source>
        <dbReference type="SAM" id="MobiDB-lite"/>
    </source>
</evidence>
<dbReference type="PROSITE" id="PS50835">
    <property type="entry name" value="IG_LIKE"/>
    <property type="match status" value="12"/>
</dbReference>
<keyword evidence="7" id="KW-0472">Membrane</keyword>
<dbReference type="Gene3D" id="3.80.10.10">
    <property type="entry name" value="Ribonuclease Inhibitor"/>
    <property type="match status" value="2"/>
</dbReference>
<feature type="domain" description="Ig-like" evidence="13">
    <location>
        <begin position="466"/>
        <end position="555"/>
    </location>
</feature>
<dbReference type="Ensembl" id="ENSLOCT00000018974.1">
    <property type="protein sequence ID" value="ENSLOCP00000018942.1"/>
    <property type="gene ID" value="ENSLOCG00000015394.1"/>
</dbReference>
<feature type="domain" description="Ig-like" evidence="13">
    <location>
        <begin position="568"/>
        <end position="652"/>
    </location>
</feature>
<dbReference type="OMA" id="LMKPPKI"/>
<dbReference type="STRING" id="7918.ENSLOCP00000018942"/>
<evidence type="ECO:0000256" key="3">
    <source>
        <dbReference type="ARBA" id="ARBA00022692"/>
    </source>
</evidence>
<evidence type="ECO:0000256" key="4">
    <source>
        <dbReference type="ARBA" id="ARBA00022729"/>
    </source>
</evidence>
<dbReference type="InterPro" id="IPR003599">
    <property type="entry name" value="Ig_sub"/>
</dbReference>
<evidence type="ECO:0000256" key="5">
    <source>
        <dbReference type="ARBA" id="ARBA00022737"/>
    </source>
</evidence>
<dbReference type="HOGENOM" id="CLU_000580_0_0_1"/>
<dbReference type="Bgee" id="ENSLOCG00000015394">
    <property type="expression patterns" value="Expressed in zone of skin and 4 other cell types or tissues"/>
</dbReference>
<dbReference type="Pfam" id="PF00560">
    <property type="entry name" value="LRR_1"/>
    <property type="match status" value="1"/>
</dbReference>
<protein>
    <submittedName>
        <fullName evidence="14">Si:ch211-159i8.4</fullName>
    </submittedName>
</protein>
<feature type="domain" description="Ig-like" evidence="13">
    <location>
        <begin position="1740"/>
        <end position="1827"/>
    </location>
</feature>
<feature type="region of interest" description="Disordered" evidence="11">
    <location>
        <begin position="690"/>
        <end position="709"/>
    </location>
</feature>
<feature type="domain" description="Ig-like" evidence="13">
    <location>
        <begin position="1434"/>
        <end position="1470"/>
    </location>
</feature>
<dbReference type="InterPro" id="IPR000372">
    <property type="entry name" value="LRRNT"/>
</dbReference>
<dbReference type="FunFam" id="2.60.40.10:FF:000076">
    <property type="entry name" value="Leucine-rich repeat and Ig domain-containing 4"/>
    <property type="match status" value="1"/>
</dbReference>
<keyword evidence="10" id="KW-0393">Immunoglobulin domain</keyword>
<comment type="subcellular location">
    <subcellularLocation>
        <location evidence="1">Membrane</location>
        <topology evidence="1">Single-pass membrane protein</topology>
    </subcellularLocation>
</comment>
<dbReference type="PANTHER" id="PTHR45842">
    <property type="entry name" value="SYNAPTIC ADHESION-LIKE MOLECULE SALM"/>
    <property type="match status" value="1"/>
</dbReference>
<dbReference type="CDD" id="cd00096">
    <property type="entry name" value="Ig"/>
    <property type="match status" value="4"/>
</dbReference>
<feature type="domain" description="Ig-like" evidence="13">
    <location>
        <begin position="2427"/>
        <end position="2512"/>
    </location>
</feature>
<feature type="domain" description="Ig-like" evidence="13">
    <location>
        <begin position="1837"/>
        <end position="1926"/>
    </location>
</feature>
<organism evidence="14 15">
    <name type="scientific">Lepisosteus oculatus</name>
    <name type="common">Spotted gar</name>
    <dbReference type="NCBI Taxonomy" id="7918"/>
    <lineage>
        <taxon>Eukaryota</taxon>
        <taxon>Metazoa</taxon>
        <taxon>Chordata</taxon>
        <taxon>Craniata</taxon>
        <taxon>Vertebrata</taxon>
        <taxon>Euteleostomi</taxon>
        <taxon>Actinopterygii</taxon>
        <taxon>Neopterygii</taxon>
        <taxon>Holostei</taxon>
        <taxon>Semionotiformes</taxon>
        <taxon>Lepisosteidae</taxon>
        <taxon>Lepisosteus</taxon>
    </lineage>
</organism>
<dbReference type="InterPro" id="IPR050467">
    <property type="entry name" value="LRFN"/>
</dbReference>
<feature type="region of interest" description="Disordered" evidence="11">
    <location>
        <begin position="714"/>
        <end position="737"/>
    </location>
</feature>
<evidence type="ECO:0000256" key="1">
    <source>
        <dbReference type="ARBA" id="ARBA00004167"/>
    </source>
</evidence>
<dbReference type="InterPro" id="IPR003598">
    <property type="entry name" value="Ig_sub2"/>
</dbReference>
<reference evidence="15" key="1">
    <citation type="submission" date="2011-12" db="EMBL/GenBank/DDBJ databases">
        <title>The Draft Genome of Lepisosteus oculatus.</title>
        <authorList>
            <consortium name="The Broad Institute Genome Assembly &amp; Analysis Group"/>
            <consortium name="Computational R&amp;D Group"/>
            <consortium name="and Sequencing Platform"/>
            <person name="Di Palma F."/>
            <person name="Alfoldi J."/>
            <person name="Johnson J."/>
            <person name="Berlin A."/>
            <person name="Gnerre S."/>
            <person name="Jaffe D."/>
            <person name="MacCallum I."/>
            <person name="Young S."/>
            <person name="Walker B.J."/>
            <person name="Lander E.S."/>
            <person name="Lindblad-Toh K."/>
        </authorList>
    </citation>
    <scope>NUCLEOTIDE SEQUENCE [LARGE SCALE GENOMIC DNA]</scope>
</reference>
<evidence type="ECO:0000256" key="10">
    <source>
        <dbReference type="ARBA" id="ARBA00023319"/>
    </source>
</evidence>
<keyword evidence="5" id="KW-0677">Repeat</keyword>
<evidence type="ECO:0000259" key="13">
    <source>
        <dbReference type="PROSITE" id="PS50835"/>
    </source>
</evidence>
<dbReference type="EMBL" id="AHAT01017080">
    <property type="status" value="NOT_ANNOTATED_CDS"/>
    <property type="molecule type" value="Genomic_DNA"/>
</dbReference>
<reference evidence="14" key="3">
    <citation type="submission" date="2025-09" db="UniProtKB">
        <authorList>
            <consortium name="Ensembl"/>
        </authorList>
    </citation>
    <scope>IDENTIFICATION</scope>
</reference>
<feature type="compositionally biased region" description="Polar residues" evidence="11">
    <location>
        <begin position="1364"/>
        <end position="1396"/>
    </location>
</feature>
<feature type="region of interest" description="Disordered" evidence="11">
    <location>
        <begin position="845"/>
        <end position="960"/>
    </location>
</feature>
<dbReference type="InterPro" id="IPR032675">
    <property type="entry name" value="LRR_dom_sf"/>
</dbReference>
<dbReference type="SMART" id="SM00408">
    <property type="entry name" value="IGc2"/>
    <property type="match status" value="12"/>
</dbReference>
<feature type="domain" description="Ig-like" evidence="13">
    <location>
        <begin position="2032"/>
        <end position="2131"/>
    </location>
</feature>
<dbReference type="Pfam" id="PF13855">
    <property type="entry name" value="LRR_8"/>
    <property type="match status" value="1"/>
</dbReference>
<feature type="domain" description="Ig-like" evidence="13">
    <location>
        <begin position="2335"/>
        <end position="2422"/>
    </location>
</feature>
<evidence type="ECO:0000256" key="8">
    <source>
        <dbReference type="ARBA" id="ARBA00023157"/>
    </source>
</evidence>
<accession>W5NE83</accession>
<keyword evidence="3" id="KW-0812">Transmembrane</keyword>
<feature type="compositionally biased region" description="Polar residues" evidence="11">
    <location>
        <begin position="921"/>
        <end position="960"/>
    </location>
</feature>
<dbReference type="SUPFAM" id="SSF48726">
    <property type="entry name" value="Immunoglobulin"/>
    <property type="match status" value="12"/>
</dbReference>
<sequence>MSPLGTHPLHAGAALGLLLALPLVLRACPQPCSCPGPREVHCTFRHLASPPAGLPRDSERVNLGYNNIQGVGVLEFTALSRLELLMLHGNSIDSVSPGAFSDLHSLQILKLSYNKLKRLSPGMFQGLSGLVRLYLDHNTIAFVEPFSFSGLTALKLLQLEGNQLRDVHPHTFMTLSFLGSFWSSSLRHLYLADNSLESLLPGTLQHLDKLEVLYLHGNPWTCDCQMRWLLEWNKKREGVIKCKKERDSGGSELCSLCSTPQHLNSSQVFLLSPEELLCDRPALQSPMKLKESFSWEDPEPESPVVQDFDPALGQLTFMLSDNQENVAHVGCVVKHPGEGTSLVWENLSVPGQVAVNVTLITLLECEIEKDELQKLWRLIAYYYESPAILERGLEQKNTSRTAFQYSQVSNEDSPYFTELKGHLLAEPEWLLQPRVTLQLNRHKTTTKKLVLNYSTFISDHITSWGPHRTWVLIHRGHVDRVQTVLEGSKATLVCKAESSGEATFEWMLPDLSTANSSHTRLVASDKGKLIISPTVVSDSGLYHCLVRTEDEVDLVSFRLIVREQLLSPDSLNGQQVSVHSGHSLTLPCSVSSVPPSRVAWYLPTSHILLPSPPSGRVYMSTNGSLVITKASQEDAGEYSCLAGNLYGADMLSHLVLVKEKVDLVPPRLGGTGKESTGGISYKRYQATQVEEEEGSGGLEVEISGPDPIRVQDKTRLQHASSRGNSNRNSKAKKVWEGKRRNNLSVKELDPKRWAQILAKAHRKVPDTTTTTTPEGDDGSWLLATSVPSVNTEKTLESAKNKLELLQTTPTQPIQPTQDSPIHVYVEREKSSIPIRLLVLSESITKNPDKNPFAKPNPQEVAQPTKPKPRVQAVEKTTADETHGRTPLYRRRRPQHRIRPNGSSQNPSFPSFTRLNFRPGNTDYTPANQKGDYTTTSRYSNSTQSTDKNENSTDSNPSVHYNINKDYTMVTTTQPLPVTMKTMPSSVEYKKYLSAAEHSGSPYNMTPAFTRSPAMSTSTEQISSSTIILGHKFTSIQPNIQNTPWTSENRNLQRLMFETAERTVPQSTTSESVHSLTTMQWRATVPPSFILLQTIPTTHTDSLFSKPKINHILSQSPSSPLVSTVSTEATHLVKPSLSKWNAFFPITQSPLITPEKALMQTVGSNSRSPSGPYEKGDNRGLFFNQPANTHKDLSQTIRRKGNSFRGQTESLSKVKDKTPWLLQPHSQKRFQAPPTHWPSTTTFSGPVRNLAPGKPPVHGPWQYYPFPNRAWPFHYPWGRGFVVTNRPEITALTAKPTLSVSLTSSPLQNTSTNPAFKLQVTNSGTRSRDFLLLSKLRDRYRHPYLDPSFLSQLRRSATKPPKVTALTSRPHQAPTSSKSHSPITPASPSLLSPTNKPSSTASVLFGSRWHYNHGAPRKLSTALPFPNLMGSGVKPRIASVNLVSLSVLAEEDVFLPCESSGDPKPSVSWTKVSTGRQHSQTVTTLCHIFKNPSRMKNISNSKVEELVVFAFCSAHDIRHEIIAEENNIILIFQTHKTKTLCNKKVKIRPSQCRAFPVSAFAQPEAFYASHHRKHHQYVNLSSSFTFLFLLKFLTSITIYSHCYSNVTNVSLSSVFLTFLPVHVLTDSQSIQLECKGYHFSWLILNDNLLFLQMTQELLSVTNDSCSDTGRRDALEGGLCVVTGATIQANTRHGQRFEVLENGTFVIKNVQLQDRGQYLCTAQNAFGSDRVVVTLAVLTQPPRILPPKSAEVSVYVGRSANLDCMAAGKPQAQISWILPDRTFVRNVGLVDIRVTLLLNGTLRIQAANFSSKGDYKCIASNAAGADTVTYHLHVVALPPSIYEGASENVVLPIGRSVYVHCTARGEPQPSLKWTTPGGMQIKPSQFLGGRLFVFPNGTLYVKNVSPAEAGKYECSAANTVGTTSRVVQLVVKEAGSLRHAPSQQHKVAATYGSTVYLHCPESASTQPGALWRLPAKTLVDHRHSPLRHVSAFPNGTLRIQLLTEQDGGDYLCMYRRPNGDDLELFQLEVLMKPPKIKHRGTVHKKVGYGENFRVDCVASGLPDPEVTWSLPDGTVISNALQSDDSGARSRRYVIFGNGTLLLQQMEMRDEGDYTCYAENRLGKDEMKVRVRVVPESPRILSKEQVSLWGKPGEPVHMKCEATGEPSPAIIWLSPRNEIITASSGRYQILGDGTLVIRKVGMGDRGTYACVARNTAGDDIKNVKLEVEGEEPQINGRKGSTNLRVSAVSYQTKMLDCKADGMPEPLVSWTTSYGITLPTPYLGGRFQVHRNGSLELRGLRRSDSGQFVCLARSDLGEARLEVELDVAPTAERPSFPGPHTEAVILKPDGSDVTMECPAQGRPAPELTWALPNSTILAPGTRLSRFLHYPGNGTLRIVHPAPTDSGVYRCLARNMAGQSEKRYVLELGRKPQIRGISGVFKISFGQSMNLRCPVDGWPQPTISWTLPNGVVLDKPQVNGRMTYLINSTLHLRDTATFDRGTYVCKATNAFGSAALSIPVVVMVYPPHITSSPPSITRVNRGSPVKLSCVAAGIPKPDISWTLPGRTTLVPSSRFSLQGGIHMTAEGSLIIQNPMLMNSGIYKCNARNALGMDFKPTYLQVL</sequence>
<dbReference type="Pfam" id="PF13927">
    <property type="entry name" value="Ig_3"/>
    <property type="match status" value="4"/>
</dbReference>
<dbReference type="SMART" id="SM00082">
    <property type="entry name" value="LRRCT"/>
    <property type="match status" value="1"/>
</dbReference>
<dbReference type="SMART" id="SM00369">
    <property type="entry name" value="LRR_TYP"/>
    <property type="match status" value="5"/>
</dbReference>
<evidence type="ECO:0000313" key="14">
    <source>
        <dbReference type="Ensembl" id="ENSLOCP00000018942.1"/>
    </source>
</evidence>
<evidence type="ECO:0000256" key="9">
    <source>
        <dbReference type="ARBA" id="ARBA00023180"/>
    </source>
</evidence>
<keyword evidence="2" id="KW-0433">Leucine-rich repeat</keyword>
<evidence type="ECO:0000313" key="15">
    <source>
        <dbReference type="Proteomes" id="UP000018468"/>
    </source>
</evidence>
<dbReference type="Pfam" id="PF07679">
    <property type="entry name" value="I-set"/>
    <property type="match status" value="7"/>
</dbReference>
<evidence type="ECO:0000256" key="6">
    <source>
        <dbReference type="ARBA" id="ARBA00022989"/>
    </source>
</evidence>
<dbReference type="Proteomes" id="UP000018468">
    <property type="component" value="Linkage group LG7"/>
</dbReference>
<keyword evidence="9" id="KW-0325">Glycoprotein</keyword>
<feature type="signal peptide" evidence="12">
    <location>
        <begin position="1"/>
        <end position="27"/>
    </location>
</feature>
<reference evidence="14" key="2">
    <citation type="submission" date="2025-08" db="UniProtKB">
        <authorList>
            <consortium name="Ensembl"/>
        </authorList>
    </citation>
    <scope>IDENTIFICATION</scope>
</reference>
<feature type="region of interest" description="Disordered" evidence="11">
    <location>
        <begin position="1355"/>
        <end position="1396"/>
    </location>
</feature>
<dbReference type="InterPro" id="IPR013783">
    <property type="entry name" value="Ig-like_fold"/>
</dbReference>
<dbReference type="SMART" id="SM00013">
    <property type="entry name" value="LRRNT"/>
    <property type="match status" value="1"/>
</dbReference>
<feature type="domain" description="Ig-like" evidence="13">
    <location>
        <begin position="2229"/>
        <end position="2324"/>
    </location>
</feature>